<protein>
    <recommendedName>
        <fullName evidence="3">DNA-directed DNA polymerase family A palm domain-containing protein</fullName>
    </recommendedName>
</protein>
<accession>A0ABW0C063</accession>
<evidence type="ECO:0000313" key="1">
    <source>
        <dbReference type="EMBL" id="MFC5193628.1"/>
    </source>
</evidence>
<evidence type="ECO:0008006" key="3">
    <source>
        <dbReference type="Google" id="ProtNLM"/>
    </source>
</evidence>
<evidence type="ECO:0000313" key="2">
    <source>
        <dbReference type="Proteomes" id="UP001596163"/>
    </source>
</evidence>
<sequence>MPSDLNWRIPSSFDIEKLIEKDPPSFLGKKKSNLDNFYYLIDLLLEKSLFDDLSKSMGYVELYSNDLQKNLAHNYKDYLDYLKKHGIIQQAPQKYMKSSQNAFIKGVCYAYRLNFPYENDLSIRLIPIIGEVHKKRRKPLIKAQIAAQESVFKKYPILTKWFEHLEIDLMGSRKWIDSHPKYRLPMGWIKGYKKGESNPQLRRLKALHAIEKIYNKEYRFSIDDNVGRFHSNLTNLKSELRNFLTWKGQKLVSVDIKNSQPLLSLMLLDKSWYLESSGSFTLSQFPTIHNPLVTPTNPLGSLSLISPSSPFYFVTCIMSVEFLQHNEYQDIVKYKNIVNSGEFYKKMHLEIFKDTRPFDKAKMKEMTFQVFYSDNKFFHQDGSWKDPKTKKRPDAKPKRLFEAAFPTLAKVFRAYKEKDNNNLPRLLQQIESTLVLKHIVPRIASERPDLPIFTIHDSLVTTVGNEAYVERIMREEIERLTGLQPRFGIEYWTPESVNPE</sequence>
<dbReference type="EMBL" id="JBHSKS010000024">
    <property type="protein sequence ID" value="MFC5193628.1"/>
    <property type="molecule type" value="Genomic_DNA"/>
</dbReference>
<organism evidence="1 2">
    <name type="scientific">Algoriphagus aquatilis</name>
    <dbReference type="NCBI Taxonomy" id="490186"/>
    <lineage>
        <taxon>Bacteria</taxon>
        <taxon>Pseudomonadati</taxon>
        <taxon>Bacteroidota</taxon>
        <taxon>Cytophagia</taxon>
        <taxon>Cytophagales</taxon>
        <taxon>Cyclobacteriaceae</taxon>
        <taxon>Algoriphagus</taxon>
    </lineage>
</organism>
<dbReference type="Proteomes" id="UP001596163">
    <property type="component" value="Unassembled WGS sequence"/>
</dbReference>
<name>A0ABW0C063_9BACT</name>
<dbReference type="RefSeq" id="WP_377917747.1">
    <property type="nucleotide sequence ID" value="NZ_JBHSKS010000024.1"/>
</dbReference>
<proteinExistence type="predicted"/>
<gene>
    <name evidence="1" type="ORF">ACFPIK_17780</name>
</gene>
<comment type="caution">
    <text evidence="1">The sequence shown here is derived from an EMBL/GenBank/DDBJ whole genome shotgun (WGS) entry which is preliminary data.</text>
</comment>
<reference evidence="2" key="1">
    <citation type="journal article" date="2019" name="Int. J. Syst. Evol. Microbiol.">
        <title>The Global Catalogue of Microorganisms (GCM) 10K type strain sequencing project: providing services to taxonomists for standard genome sequencing and annotation.</title>
        <authorList>
            <consortium name="The Broad Institute Genomics Platform"/>
            <consortium name="The Broad Institute Genome Sequencing Center for Infectious Disease"/>
            <person name="Wu L."/>
            <person name="Ma J."/>
        </authorList>
    </citation>
    <scope>NUCLEOTIDE SEQUENCE [LARGE SCALE GENOMIC DNA]</scope>
    <source>
        <strain evidence="2">CGMCC 1.7030</strain>
    </source>
</reference>
<keyword evidence="2" id="KW-1185">Reference proteome</keyword>